<accession>A0ACB9KK42</accession>
<protein>
    <submittedName>
        <fullName evidence="1">Uncharacterized protein</fullName>
    </submittedName>
</protein>
<comment type="caution">
    <text evidence="1">The sequence shown here is derived from an EMBL/GenBank/DDBJ whole genome shotgun (WGS) entry which is preliminary data.</text>
</comment>
<evidence type="ECO:0000313" key="1">
    <source>
        <dbReference type="EMBL" id="KAI4297525.1"/>
    </source>
</evidence>
<evidence type="ECO:0000313" key="2">
    <source>
        <dbReference type="Proteomes" id="UP000828941"/>
    </source>
</evidence>
<proteinExistence type="predicted"/>
<sequence length="91" mass="10624">MLDIAMFYKYENGFLTGSAYVFWIARVVHNLHEKMFDLASSVEAHCRSDLKESMITCYFFNAFKSKELVWFYPALLIGELLIFAPQGTFCF</sequence>
<organism evidence="1 2">
    <name type="scientific">Bauhinia variegata</name>
    <name type="common">Purple orchid tree</name>
    <name type="synonym">Phanera variegata</name>
    <dbReference type="NCBI Taxonomy" id="167791"/>
    <lineage>
        <taxon>Eukaryota</taxon>
        <taxon>Viridiplantae</taxon>
        <taxon>Streptophyta</taxon>
        <taxon>Embryophyta</taxon>
        <taxon>Tracheophyta</taxon>
        <taxon>Spermatophyta</taxon>
        <taxon>Magnoliopsida</taxon>
        <taxon>eudicotyledons</taxon>
        <taxon>Gunneridae</taxon>
        <taxon>Pentapetalae</taxon>
        <taxon>rosids</taxon>
        <taxon>fabids</taxon>
        <taxon>Fabales</taxon>
        <taxon>Fabaceae</taxon>
        <taxon>Cercidoideae</taxon>
        <taxon>Cercideae</taxon>
        <taxon>Bauhiniinae</taxon>
        <taxon>Bauhinia</taxon>
    </lineage>
</organism>
<reference evidence="1 2" key="1">
    <citation type="journal article" date="2022" name="DNA Res.">
        <title>Chromosomal-level genome assembly of the orchid tree Bauhinia variegata (Leguminosae; Cercidoideae) supports the allotetraploid origin hypothesis of Bauhinia.</title>
        <authorList>
            <person name="Zhong Y."/>
            <person name="Chen Y."/>
            <person name="Zheng D."/>
            <person name="Pang J."/>
            <person name="Liu Y."/>
            <person name="Luo S."/>
            <person name="Meng S."/>
            <person name="Qian L."/>
            <person name="Wei D."/>
            <person name="Dai S."/>
            <person name="Zhou R."/>
        </authorList>
    </citation>
    <scope>NUCLEOTIDE SEQUENCE [LARGE SCALE GENOMIC DNA]</scope>
    <source>
        <strain evidence="1">BV-YZ2020</strain>
    </source>
</reference>
<dbReference type="EMBL" id="CM039439">
    <property type="protein sequence ID" value="KAI4297525.1"/>
    <property type="molecule type" value="Genomic_DNA"/>
</dbReference>
<keyword evidence="2" id="KW-1185">Reference proteome</keyword>
<gene>
    <name evidence="1" type="ORF">L6164_037412</name>
</gene>
<name>A0ACB9KK42_BAUVA</name>
<dbReference type="Proteomes" id="UP000828941">
    <property type="component" value="Chromosome 14"/>
</dbReference>